<dbReference type="PATRIC" id="fig|362837.3.peg.179"/>
<feature type="transmembrane region" description="Helical" evidence="2">
    <location>
        <begin position="83"/>
        <end position="103"/>
    </location>
</feature>
<keyword evidence="4" id="KW-1185">Reference proteome</keyword>
<feature type="transmembrane region" description="Helical" evidence="2">
    <location>
        <begin position="176"/>
        <end position="199"/>
    </location>
</feature>
<keyword evidence="1" id="KW-0175">Coiled coil</keyword>
<dbReference type="KEGG" id="scj:SCANT_v1c01780"/>
<dbReference type="RefSeq" id="WP_053945862.1">
    <property type="nucleotide sequence ID" value="NZ_CP012622.1"/>
</dbReference>
<protein>
    <recommendedName>
        <fullName evidence="5">Transmembrane protein</fullName>
    </recommendedName>
</protein>
<dbReference type="EMBL" id="CP012622">
    <property type="protein sequence ID" value="ALD66088.1"/>
    <property type="molecule type" value="Genomic_DNA"/>
</dbReference>
<reference evidence="3 4" key="1">
    <citation type="journal article" date="2015" name="Genome Announc.">
        <title>Complete Genome Sequence of Spiroplasma cantharicola CC-1T (DSM 21588), a Bacterium Isolated from Soldier Beetle (Cantharis carolinus).</title>
        <authorList>
            <person name="Lo W.S."/>
            <person name="Liu P.Y."/>
            <person name="Kuo C.H."/>
        </authorList>
    </citation>
    <scope>NUCLEOTIDE SEQUENCE [LARGE SCALE GENOMIC DNA]</scope>
    <source>
        <strain evidence="3 4">CC-1</strain>
    </source>
</reference>
<gene>
    <name evidence="3" type="ORF">SCANT_v1c01780</name>
</gene>
<dbReference type="Proteomes" id="UP000063919">
    <property type="component" value="Chromosome"/>
</dbReference>
<feature type="coiled-coil region" evidence="1">
    <location>
        <begin position="252"/>
        <end position="290"/>
    </location>
</feature>
<proteinExistence type="predicted"/>
<evidence type="ECO:0000256" key="2">
    <source>
        <dbReference type="SAM" id="Phobius"/>
    </source>
</evidence>
<name>A0A0M3SJ42_9MOLU</name>
<dbReference type="AlphaFoldDB" id="A0A0M3SJ42"/>
<evidence type="ECO:0000313" key="3">
    <source>
        <dbReference type="EMBL" id="ALD66088.1"/>
    </source>
</evidence>
<keyword evidence="2" id="KW-1133">Transmembrane helix</keyword>
<feature type="transmembrane region" description="Helical" evidence="2">
    <location>
        <begin position="124"/>
        <end position="145"/>
    </location>
</feature>
<keyword evidence="2" id="KW-0812">Transmembrane</keyword>
<feature type="transmembrane region" description="Helical" evidence="2">
    <location>
        <begin position="21"/>
        <end position="47"/>
    </location>
</feature>
<accession>A0A0M3SJ42</accession>
<keyword evidence="2" id="KW-0472">Membrane</keyword>
<dbReference type="STRING" id="362837.SCANT_v1c01780"/>
<evidence type="ECO:0000256" key="1">
    <source>
        <dbReference type="SAM" id="Coils"/>
    </source>
</evidence>
<evidence type="ECO:0000313" key="4">
    <source>
        <dbReference type="Proteomes" id="UP000063919"/>
    </source>
</evidence>
<sequence>MKKEKVLKKEKTKIKKINFKNFKTGSIFFMTILLIFRILMVIFWLLAPIIVGFTIGFDDGIRNLVKFIGIFIYPDRVSSNTTIIINVIAPLSWLLTLLILLFADVKPFFNKKKWTQRATLAFNLMFWPLLFIGLIYGIYFLIPILQIGNPVTDPTDPNYDPIYQAWKSLKDSYSPFSSWMIALQCMYGVIVVFGMFSIFEAHMVRKMKLDYTDFYIKDQNSRSLVNQVIEGKIEFGEFEPDEINNELKRIRKETIEEEKRMKFEKFQKMEEEYINKKKEKKERKNAKRKKKGKTE</sequence>
<dbReference type="OrthoDB" id="389470at2"/>
<organism evidence="3 4">
    <name type="scientific">Spiroplasma cantharicola</name>
    <dbReference type="NCBI Taxonomy" id="362837"/>
    <lineage>
        <taxon>Bacteria</taxon>
        <taxon>Bacillati</taxon>
        <taxon>Mycoplasmatota</taxon>
        <taxon>Mollicutes</taxon>
        <taxon>Entomoplasmatales</taxon>
        <taxon>Spiroplasmataceae</taxon>
        <taxon>Spiroplasma</taxon>
    </lineage>
</organism>
<evidence type="ECO:0008006" key="5">
    <source>
        <dbReference type="Google" id="ProtNLM"/>
    </source>
</evidence>